<reference evidence="2 3" key="1">
    <citation type="journal article" date="2021" name="Elife">
        <title>Chloroplast acquisition without the gene transfer in kleptoplastic sea slugs, Plakobranchus ocellatus.</title>
        <authorList>
            <person name="Maeda T."/>
            <person name="Takahashi S."/>
            <person name="Yoshida T."/>
            <person name="Shimamura S."/>
            <person name="Takaki Y."/>
            <person name="Nagai Y."/>
            <person name="Toyoda A."/>
            <person name="Suzuki Y."/>
            <person name="Arimoto A."/>
            <person name="Ishii H."/>
            <person name="Satoh N."/>
            <person name="Nishiyama T."/>
            <person name="Hasebe M."/>
            <person name="Maruyama T."/>
            <person name="Minagawa J."/>
            <person name="Obokata J."/>
            <person name="Shigenobu S."/>
        </authorList>
    </citation>
    <scope>NUCLEOTIDE SEQUENCE [LARGE SCALE GENOMIC DNA]</scope>
</reference>
<evidence type="ECO:0000256" key="1">
    <source>
        <dbReference type="SAM" id="MobiDB-lite"/>
    </source>
</evidence>
<feature type="region of interest" description="Disordered" evidence="1">
    <location>
        <begin position="38"/>
        <end position="100"/>
    </location>
</feature>
<gene>
    <name evidence="2" type="ORF">ElyMa_001559300</name>
</gene>
<evidence type="ECO:0000313" key="2">
    <source>
        <dbReference type="EMBL" id="GFS20032.1"/>
    </source>
</evidence>
<dbReference type="AlphaFoldDB" id="A0AAV4JF04"/>
<evidence type="ECO:0000313" key="3">
    <source>
        <dbReference type="Proteomes" id="UP000762676"/>
    </source>
</evidence>
<comment type="caution">
    <text evidence="2">The sequence shown here is derived from an EMBL/GenBank/DDBJ whole genome shotgun (WGS) entry which is preliminary data.</text>
</comment>
<feature type="compositionally biased region" description="Polar residues" evidence="1">
    <location>
        <begin position="66"/>
        <end position="95"/>
    </location>
</feature>
<dbReference type="Proteomes" id="UP000762676">
    <property type="component" value="Unassembled WGS sequence"/>
</dbReference>
<sequence length="116" mass="12605">MIITNTGAQQGAVLSPVLFAIYSIECVSQNTGDSHKLKFADDTSIQARQPDIRPKRSTSGAPPASASCQKQDNLTSDPRDQLASTSCQKQDNLTSDPRDQPLVLRLLLHRAKSKTI</sequence>
<accession>A0AAV4JF04</accession>
<evidence type="ECO:0008006" key="4">
    <source>
        <dbReference type="Google" id="ProtNLM"/>
    </source>
</evidence>
<dbReference type="EMBL" id="BMAT01003095">
    <property type="protein sequence ID" value="GFS20032.1"/>
    <property type="molecule type" value="Genomic_DNA"/>
</dbReference>
<organism evidence="2 3">
    <name type="scientific">Elysia marginata</name>
    <dbReference type="NCBI Taxonomy" id="1093978"/>
    <lineage>
        <taxon>Eukaryota</taxon>
        <taxon>Metazoa</taxon>
        <taxon>Spiralia</taxon>
        <taxon>Lophotrochozoa</taxon>
        <taxon>Mollusca</taxon>
        <taxon>Gastropoda</taxon>
        <taxon>Heterobranchia</taxon>
        <taxon>Euthyneura</taxon>
        <taxon>Panpulmonata</taxon>
        <taxon>Sacoglossa</taxon>
        <taxon>Placobranchoidea</taxon>
        <taxon>Plakobranchidae</taxon>
        <taxon>Elysia</taxon>
    </lineage>
</organism>
<keyword evidence="3" id="KW-1185">Reference proteome</keyword>
<name>A0AAV4JF04_9GAST</name>
<protein>
    <recommendedName>
        <fullName evidence="4">Reverse transcriptase domain-containing protein</fullName>
    </recommendedName>
</protein>
<proteinExistence type="predicted"/>